<dbReference type="InterPro" id="IPR002772">
    <property type="entry name" value="Glyco_hydro_3_C"/>
</dbReference>
<proteinExistence type="inferred from homology"/>
<comment type="caution">
    <text evidence="8">The sequence shown here is derived from an EMBL/GenBank/DDBJ whole genome shotgun (WGS) entry which is preliminary data.</text>
</comment>
<evidence type="ECO:0000256" key="1">
    <source>
        <dbReference type="ARBA" id="ARBA00005336"/>
    </source>
</evidence>
<dbReference type="Gene3D" id="2.60.40.10">
    <property type="entry name" value="Immunoglobulins"/>
    <property type="match status" value="1"/>
</dbReference>
<dbReference type="CDD" id="cd04084">
    <property type="entry name" value="CBM6_xylanase-like"/>
    <property type="match status" value="1"/>
</dbReference>
<feature type="domain" description="CBM6" evidence="7">
    <location>
        <begin position="856"/>
        <end position="977"/>
    </location>
</feature>
<keyword evidence="3" id="KW-0378">Hydrolase</keyword>
<dbReference type="Pfam" id="PF03422">
    <property type="entry name" value="CBM_6"/>
    <property type="match status" value="1"/>
</dbReference>
<dbReference type="GO" id="GO:0045493">
    <property type="term" value="P:xylan catabolic process"/>
    <property type="evidence" value="ECO:0007669"/>
    <property type="project" value="InterPro"/>
</dbReference>
<dbReference type="SUPFAM" id="SSF49785">
    <property type="entry name" value="Galactose-binding domain-like"/>
    <property type="match status" value="1"/>
</dbReference>
<dbReference type="Pfam" id="PF01915">
    <property type="entry name" value="Glyco_hydro_3_C"/>
    <property type="match status" value="1"/>
</dbReference>
<evidence type="ECO:0000256" key="6">
    <source>
        <dbReference type="SAM" id="SignalP"/>
    </source>
</evidence>
<dbReference type="Gene3D" id="2.60.120.260">
    <property type="entry name" value="Galactose-binding domain-like"/>
    <property type="match status" value="1"/>
</dbReference>
<dbReference type="Gene3D" id="3.40.50.1700">
    <property type="entry name" value="Glycoside hydrolase family 3 C-terminal domain"/>
    <property type="match status" value="1"/>
</dbReference>
<dbReference type="InterPro" id="IPR026891">
    <property type="entry name" value="Fn3-like"/>
</dbReference>
<dbReference type="AlphaFoldDB" id="A0A8J3Z8T1"/>
<feature type="chain" id="PRO_5035261030" description="Exo-alpha-(1-&gt;6)-L-arabinopyranosidase" evidence="6">
    <location>
        <begin position="24"/>
        <end position="977"/>
    </location>
</feature>
<dbReference type="InterPro" id="IPR001764">
    <property type="entry name" value="Glyco_hydro_3_N"/>
</dbReference>
<evidence type="ECO:0000256" key="2">
    <source>
        <dbReference type="ARBA" id="ARBA00022729"/>
    </source>
</evidence>
<evidence type="ECO:0000256" key="4">
    <source>
        <dbReference type="ARBA" id="ARBA00058905"/>
    </source>
</evidence>
<accession>A0A8J3Z8T1</accession>
<dbReference type="InterPro" id="IPR013783">
    <property type="entry name" value="Ig-like_fold"/>
</dbReference>
<dbReference type="Gene3D" id="3.20.20.300">
    <property type="entry name" value="Glycoside hydrolase, family 3, N-terminal domain"/>
    <property type="match status" value="1"/>
</dbReference>
<dbReference type="Pfam" id="PF00933">
    <property type="entry name" value="Glyco_hydro_3"/>
    <property type="match status" value="1"/>
</dbReference>
<dbReference type="FunFam" id="2.60.40.10:FF:000495">
    <property type="entry name" value="Periplasmic beta-glucosidase"/>
    <property type="match status" value="1"/>
</dbReference>
<feature type="signal peptide" evidence="6">
    <location>
        <begin position="1"/>
        <end position="23"/>
    </location>
</feature>
<dbReference type="InterPro" id="IPR006584">
    <property type="entry name" value="Cellulose-bd_IV"/>
</dbReference>
<dbReference type="Proteomes" id="UP000612585">
    <property type="component" value="Unassembled WGS sequence"/>
</dbReference>
<dbReference type="InterPro" id="IPR008979">
    <property type="entry name" value="Galactose-bd-like_sf"/>
</dbReference>
<name>A0A8J3Z8T1_9ACTN</name>
<dbReference type="CDD" id="cd23343">
    <property type="entry name" value="beta-trefoil_FSCN_BglX-like"/>
    <property type="match status" value="1"/>
</dbReference>
<dbReference type="InterPro" id="IPR036881">
    <property type="entry name" value="Glyco_hydro_3_C_sf"/>
</dbReference>
<dbReference type="SUPFAM" id="SSF52279">
    <property type="entry name" value="Beta-D-glucan exohydrolase, C-terminal domain"/>
    <property type="match status" value="1"/>
</dbReference>
<dbReference type="InterPro" id="IPR017853">
    <property type="entry name" value="GH"/>
</dbReference>
<reference evidence="8" key="1">
    <citation type="submission" date="2021-01" db="EMBL/GenBank/DDBJ databases">
        <title>Whole genome shotgun sequence of Virgisporangium aurantiacum NBRC 16421.</title>
        <authorList>
            <person name="Komaki H."/>
            <person name="Tamura T."/>
        </authorList>
    </citation>
    <scope>NUCLEOTIDE SEQUENCE</scope>
    <source>
        <strain evidence="8">NBRC 16421</strain>
    </source>
</reference>
<evidence type="ECO:0000313" key="9">
    <source>
        <dbReference type="Proteomes" id="UP000612585"/>
    </source>
</evidence>
<dbReference type="PANTHER" id="PTHR42721:SF3">
    <property type="entry name" value="BETA-D-XYLOSIDASE 5-RELATED"/>
    <property type="match status" value="1"/>
</dbReference>
<evidence type="ECO:0000256" key="5">
    <source>
        <dbReference type="ARBA" id="ARBA00074219"/>
    </source>
</evidence>
<comment type="similarity">
    <text evidence="1">Belongs to the glycosyl hydrolase 3 family.</text>
</comment>
<gene>
    <name evidence="8" type="ORF">Vau01_048220</name>
</gene>
<dbReference type="InterPro" id="IPR044993">
    <property type="entry name" value="BXL"/>
</dbReference>
<dbReference type="GO" id="GO:0008422">
    <property type="term" value="F:beta-glucosidase activity"/>
    <property type="evidence" value="ECO:0007669"/>
    <property type="project" value="UniProtKB-ARBA"/>
</dbReference>
<dbReference type="GO" id="GO:0031222">
    <property type="term" value="P:arabinan catabolic process"/>
    <property type="evidence" value="ECO:0007669"/>
    <property type="project" value="TreeGrafter"/>
</dbReference>
<dbReference type="GO" id="GO:0009044">
    <property type="term" value="F:xylan 1,4-beta-xylosidase activity"/>
    <property type="evidence" value="ECO:0007669"/>
    <property type="project" value="InterPro"/>
</dbReference>
<dbReference type="SMART" id="SM00606">
    <property type="entry name" value="CBD_IV"/>
    <property type="match status" value="1"/>
</dbReference>
<sequence>MRVATVLVLALLASLGVSARAAAAPAYPFQNPRLPVAVRVDDLLDRLTLDEKLLLLHQSQSAIPRLGIPYFKNGTEALHGVGWSNSYTDNWNQVLAEGTVFPQAVGLASTWDPALIRKVGAAVGDEVRGYNSIDPVVWGTQVWAPVVNLLRDPRWGRNEEGYSEDPLLTGAISTAYGKGLQGDHPVYLKTAPVLKHYLAYNNETNRHTNSSNLPPRVKHEYDEAAFRPAIAANAATGVMGSYNLVNGRPTHVDAELYATVRSWTNKELYNVSDAFGPQAIRDPQHYYDTLDQAYAAMLRAGLDSFTIDGSDSAPMVAELKSALAKGLLTEADVDRSVRRALTIRIRLGQLDPDGGPYGRIGADVIDSPAHRALNRKTAAAAMVLLKNKTLPLDAARTKKIAVIGPLHDQLFSDWYGGNMPYQVTPLDGIRERVGGQGAVTGVEGLDRVTFRDTTTGRYLTATGTGGGDNIVGTTAPSPASRWDVNDWMGDYSTLRNADNGRYLTGNFGPFTTSSERPTGWFVQQQFRFEAQADGTYLIEYVGYETHESWYPFRENFVTVTADGTVGTGTRAQASRFARDVVTDGAAGAAAAARGADAAVVVVGSNPFIYGRENHDRANTDLGASQQALIAAVTAANPNTVVVLEDSYPTTMDSQPDTLLWTTHAGSETGHALADVLFGDHNPSGRLTQTWYRSTADLPPDLFNYDIISSGQTYLYNRSEPLYAFGHGLSYATFRYSDIRARTAGGTVTVDVDVTNIGRRAGDEVVQLYTHQRTSRDPVPLKQLRAFEKVTLKPGRTTTVRFTVPVADLAHWDVTRSRWVVEASDYELLVGASSDDIRQRATVRVAGEKIPPRDLSRPTRAENFDGYAGVRLVDESKITGTAVSATAPGAWIRFAGADLGRRTGTFTATTAKATPGAGTIEIRLDSPTGRLVGTATVASTSDVYTYATATAPLTGATGAHDVYLVLGPDLRLATFSIT</sequence>
<evidence type="ECO:0000313" key="8">
    <source>
        <dbReference type="EMBL" id="GIJ57306.1"/>
    </source>
</evidence>
<dbReference type="InterPro" id="IPR036962">
    <property type="entry name" value="Glyco_hydro_3_N_sf"/>
</dbReference>
<dbReference type="InterPro" id="IPR005084">
    <property type="entry name" value="CBM6"/>
</dbReference>
<dbReference type="Gene3D" id="2.60.120.380">
    <property type="match status" value="1"/>
</dbReference>
<dbReference type="GO" id="GO:0030246">
    <property type="term" value="F:carbohydrate binding"/>
    <property type="evidence" value="ECO:0007669"/>
    <property type="project" value="InterPro"/>
</dbReference>
<dbReference type="Pfam" id="PF14310">
    <property type="entry name" value="Fn3-like"/>
    <property type="match status" value="1"/>
</dbReference>
<dbReference type="SUPFAM" id="SSF51445">
    <property type="entry name" value="(Trans)glycosidases"/>
    <property type="match status" value="1"/>
</dbReference>
<keyword evidence="9" id="KW-1185">Reference proteome</keyword>
<dbReference type="EMBL" id="BOPG01000030">
    <property type="protein sequence ID" value="GIJ57306.1"/>
    <property type="molecule type" value="Genomic_DNA"/>
</dbReference>
<dbReference type="PROSITE" id="PS51175">
    <property type="entry name" value="CBM6"/>
    <property type="match status" value="1"/>
</dbReference>
<dbReference type="PRINTS" id="PR00133">
    <property type="entry name" value="GLHYDRLASE3"/>
</dbReference>
<organism evidence="8 9">
    <name type="scientific">Virgisporangium aurantiacum</name>
    <dbReference type="NCBI Taxonomy" id="175570"/>
    <lineage>
        <taxon>Bacteria</taxon>
        <taxon>Bacillati</taxon>
        <taxon>Actinomycetota</taxon>
        <taxon>Actinomycetes</taxon>
        <taxon>Micromonosporales</taxon>
        <taxon>Micromonosporaceae</taxon>
        <taxon>Virgisporangium</taxon>
    </lineage>
</organism>
<evidence type="ECO:0000259" key="7">
    <source>
        <dbReference type="PROSITE" id="PS51175"/>
    </source>
</evidence>
<dbReference type="GO" id="GO:0046556">
    <property type="term" value="F:alpha-L-arabinofuranosidase activity"/>
    <property type="evidence" value="ECO:0007669"/>
    <property type="project" value="TreeGrafter"/>
</dbReference>
<keyword evidence="2 6" id="KW-0732">Signal</keyword>
<dbReference type="SMART" id="SM01217">
    <property type="entry name" value="Fn3_like"/>
    <property type="match status" value="1"/>
</dbReference>
<evidence type="ECO:0000256" key="3">
    <source>
        <dbReference type="ARBA" id="ARBA00022801"/>
    </source>
</evidence>
<dbReference type="PANTHER" id="PTHR42721">
    <property type="entry name" value="SUGAR HYDROLASE-RELATED"/>
    <property type="match status" value="1"/>
</dbReference>
<protein>
    <recommendedName>
        <fullName evidence="5">Exo-alpha-(1-&gt;6)-L-arabinopyranosidase</fullName>
    </recommendedName>
</protein>
<comment type="function">
    <text evidence="4">Catalyzes the hydrolysis of a non-reducing terminal alpha-L-arabinopyranosidic linkage in ginsenoside Rb2 (alpha-L-arabinopyranosyl-(1-&gt;6)-alpha-D-glucopyranosyl) to release alpha-D-glucopyranosyl (Rd). It is not able to hydrolyze alpha-L-arabinofuranosyl-(1-&gt;6)-alpha-D-glucopyranosyl (Rc).</text>
</comment>